<dbReference type="GeneID" id="83216202"/>
<name>A0AAD7UXR1_9FUNG</name>
<dbReference type="Proteomes" id="UP001234581">
    <property type="component" value="Unassembled WGS sequence"/>
</dbReference>
<accession>A0AAD7UXR1</accession>
<dbReference type="EMBL" id="JARTCD010000048">
    <property type="protein sequence ID" value="KAJ8655509.1"/>
    <property type="molecule type" value="Genomic_DNA"/>
</dbReference>
<evidence type="ECO:0000313" key="2">
    <source>
        <dbReference type="Proteomes" id="UP001234581"/>
    </source>
</evidence>
<dbReference type="AlphaFoldDB" id="A0AAD7UXR1"/>
<dbReference type="SUPFAM" id="SSF52047">
    <property type="entry name" value="RNI-like"/>
    <property type="match status" value="1"/>
</dbReference>
<sequence length="343" mass="39505">MCPRLQYLWFDTRNEHVPPAIPMGAVTITHPPQHAHHWTHLRQLVAFHPSIATYQGIIATLQAFQHVYLNTIQIRISPRWRVHEEIEGLQLLVSQQLPSLSELVFDVHPSSTAFAPPLFNNHVIPLMDAAPNLQRLCIRIMHRDNTDTRNLLFLRAQPLIPMPLMGRVMYQMPNLRHLCLHSFNPVEDALQILRQLQYHQVPLLSFDWLGESIGSIDLFGELANMPNLQWVALGTKERSFFNTQEVTQFLDLLGVTQSITWLVLTNVSGFSPHIVFNHIPATIQRLDFYDCGAVNEPGLANWLADDPNRQSFFNDDWLHTTGLRVQYPPPRSFFVTHEPRYGT</sequence>
<comment type="caution">
    <text evidence="1">The sequence shown here is derived from an EMBL/GenBank/DDBJ whole genome shotgun (WGS) entry which is preliminary data.</text>
</comment>
<evidence type="ECO:0000313" key="1">
    <source>
        <dbReference type="EMBL" id="KAJ8655509.1"/>
    </source>
</evidence>
<organism evidence="1 2">
    <name type="scientific">Lichtheimia ornata</name>
    <dbReference type="NCBI Taxonomy" id="688661"/>
    <lineage>
        <taxon>Eukaryota</taxon>
        <taxon>Fungi</taxon>
        <taxon>Fungi incertae sedis</taxon>
        <taxon>Mucoromycota</taxon>
        <taxon>Mucoromycotina</taxon>
        <taxon>Mucoromycetes</taxon>
        <taxon>Mucorales</taxon>
        <taxon>Lichtheimiaceae</taxon>
        <taxon>Lichtheimia</taxon>
    </lineage>
</organism>
<proteinExistence type="predicted"/>
<protein>
    <submittedName>
        <fullName evidence="1">Uncharacterized protein</fullName>
    </submittedName>
</protein>
<keyword evidence="2" id="KW-1185">Reference proteome</keyword>
<gene>
    <name evidence="1" type="ORF">O0I10_008795</name>
</gene>
<reference evidence="1 2" key="1">
    <citation type="submission" date="2023-03" db="EMBL/GenBank/DDBJ databases">
        <title>Genome sequence of Lichtheimia ornata CBS 291.66.</title>
        <authorList>
            <person name="Mohabir J.T."/>
            <person name="Shea T.P."/>
            <person name="Kurbessoian T."/>
            <person name="Berby B."/>
            <person name="Fontaine J."/>
            <person name="Livny J."/>
            <person name="Gnirke A."/>
            <person name="Stajich J.E."/>
            <person name="Cuomo C.A."/>
        </authorList>
    </citation>
    <scope>NUCLEOTIDE SEQUENCE [LARGE SCALE GENOMIC DNA]</scope>
    <source>
        <strain evidence="1">CBS 291.66</strain>
    </source>
</reference>
<dbReference type="RefSeq" id="XP_058340422.1">
    <property type="nucleotide sequence ID" value="XM_058488796.1"/>
</dbReference>